<keyword evidence="4 13" id="KW-0812">Transmembrane</keyword>
<dbReference type="Gene3D" id="1.10.4030.10">
    <property type="entry name" value="Porin chaperone SurA, peptide-binding domain"/>
    <property type="match status" value="1"/>
</dbReference>
<dbReference type="InterPro" id="IPR046357">
    <property type="entry name" value="PPIase_dom_sf"/>
</dbReference>
<keyword evidence="12" id="KW-0697">Rotamase</keyword>
<evidence type="ECO:0000313" key="15">
    <source>
        <dbReference type="EMBL" id="ACV35564.1"/>
    </source>
</evidence>
<feature type="domain" description="PpiC" evidence="14">
    <location>
        <begin position="265"/>
        <end position="365"/>
    </location>
</feature>
<evidence type="ECO:0000259" key="14">
    <source>
        <dbReference type="PROSITE" id="PS50198"/>
    </source>
</evidence>
<dbReference type="AlphaFoldDB" id="C7RPX8"/>
<gene>
    <name evidence="15" type="ordered locus">CAP2UW1_2273</name>
</gene>
<feature type="transmembrane region" description="Helical" evidence="13">
    <location>
        <begin position="12"/>
        <end position="29"/>
    </location>
</feature>
<evidence type="ECO:0000256" key="2">
    <source>
        <dbReference type="ARBA" id="ARBA00022475"/>
    </source>
</evidence>
<keyword evidence="6 13" id="KW-0472">Membrane</keyword>
<dbReference type="eggNOG" id="COG0760">
    <property type="taxonomic scope" value="Bacteria"/>
</dbReference>
<dbReference type="Pfam" id="PF13616">
    <property type="entry name" value="Rotamase_3"/>
    <property type="match status" value="1"/>
</dbReference>
<dbReference type="InterPro" id="IPR052029">
    <property type="entry name" value="PpiD_chaperone"/>
</dbReference>
<evidence type="ECO:0000256" key="13">
    <source>
        <dbReference type="SAM" id="Phobius"/>
    </source>
</evidence>
<accession>C7RPX8</accession>
<dbReference type="STRING" id="522306.CAP2UW1_2273"/>
<dbReference type="PROSITE" id="PS01096">
    <property type="entry name" value="PPIC_PPIASE_1"/>
    <property type="match status" value="1"/>
</dbReference>
<keyword evidence="3" id="KW-0997">Cell inner membrane</keyword>
<keyword evidence="7" id="KW-0143">Chaperone</keyword>
<dbReference type="EMBL" id="CP001715">
    <property type="protein sequence ID" value="ACV35564.1"/>
    <property type="molecule type" value="Genomic_DNA"/>
</dbReference>
<evidence type="ECO:0000256" key="11">
    <source>
        <dbReference type="ARBA" id="ARBA00042775"/>
    </source>
</evidence>
<keyword evidence="8 12" id="KW-0413">Isomerase</keyword>
<dbReference type="KEGG" id="app:CAP2UW1_2273"/>
<comment type="similarity">
    <text evidence="9">Belongs to the PpiD chaperone family.</text>
</comment>
<evidence type="ECO:0000256" key="4">
    <source>
        <dbReference type="ARBA" id="ARBA00022692"/>
    </source>
</evidence>
<dbReference type="HOGENOM" id="CLU_023843_1_2_4"/>
<dbReference type="SUPFAM" id="SSF54534">
    <property type="entry name" value="FKBP-like"/>
    <property type="match status" value="1"/>
</dbReference>
<sequence>MFFDAVRNNKRVVQVFLALITLPFAFWGVDSYVRNSGAGTDLASVGDSKITRPQFDQAWRVQQDRMRQVLGANFRPESMNTPEAKLAVLNSLVDQRLLLIEAAKDRLAVGDDLLREVIGKIPALQENGQFSLARYRAVLAAQGMSQSQFEAQVRQDLTLQQLVAAIGDTGIASTTTADAMLRIQSEERQVAELRFSPDQFLERVQVDPAAVRKFYDDNANRFEIAEQAKAEFVVLSLDGLLEKAKVSDAEVTGWYESHKDRYQQPEERRASHILILANADVDREKARAKAEEVLKEIQKSPGRFAELAKQHSQDPGSAEKGGDLGFFGRGMMVKAFEDTVFKAQENEVSGLVQSEFGYHIIKVTGIKVGTQRALVDVRPEIEAELKRQAASRQFAEAAEAFSNLVYEQPDSLQPAADRFKVTIQQSGWLPRNPPVEALPALGQLNSPKVLAALFSEDSLKNRRNTEAVEIAPNTLLAARVIEHRPATVRPFDTVKTEIEASLKTQEAAALARKAGEAQLGQLQQGAESKVAWGPAREVSRIESRQLPAVALKAIFKANVGKLPAYAGAEVGGGNYVLYKIMRVSHPEKVDDKRRAALQREQETILAQEDFAAYLAGLRLRYKIDINKSALESKER</sequence>
<evidence type="ECO:0000256" key="7">
    <source>
        <dbReference type="ARBA" id="ARBA00023186"/>
    </source>
</evidence>
<comment type="subcellular location">
    <subcellularLocation>
        <location evidence="1">Cell inner membrane</location>
        <topology evidence="1">Single-pass type II membrane protein</topology>
        <orientation evidence="1">Periplasmic side</orientation>
    </subcellularLocation>
</comment>
<dbReference type="GO" id="GO:0003755">
    <property type="term" value="F:peptidyl-prolyl cis-trans isomerase activity"/>
    <property type="evidence" value="ECO:0007669"/>
    <property type="project" value="UniProtKB-KW"/>
</dbReference>
<evidence type="ECO:0000256" key="6">
    <source>
        <dbReference type="ARBA" id="ARBA00023136"/>
    </source>
</evidence>
<keyword evidence="5 13" id="KW-1133">Transmembrane helix</keyword>
<dbReference type="InterPro" id="IPR000297">
    <property type="entry name" value="PPIase_PpiC"/>
</dbReference>
<evidence type="ECO:0000256" key="3">
    <source>
        <dbReference type="ARBA" id="ARBA00022519"/>
    </source>
</evidence>
<organism evidence="15">
    <name type="scientific">Accumulibacter regalis</name>
    <dbReference type="NCBI Taxonomy" id="522306"/>
    <lineage>
        <taxon>Bacteria</taxon>
        <taxon>Pseudomonadati</taxon>
        <taxon>Pseudomonadota</taxon>
        <taxon>Betaproteobacteria</taxon>
        <taxon>Candidatus Accumulibacter</taxon>
    </lineage>
</organism>
<dbReference type="InterPro" id="IPR023058">
    <property type="entry name" value="PPIase_PpiC_CS"/>
</dbReference>
<dbReference type="PANTHER" id="PTHR47529:SF1">
    <property type="entry name" value="PERIPLASMIC CHAPERONE PPID"/>
    <property type="match status" value="1"/>
</dbReference>
<evidence type="ECO:0000256" key="10">
    <source>
        <dbReference type="ARBA" id="ARBA00040743"/>
    </source>
</evidence>
<dbReference type="PANTHER" id="PTHR47529">
    <property type="entry name" value="PEPTIDYL-PROLYL CIS-TRANS ISOMERASE D"/>
    <property type="match status" value="1"/>
</dbReference>
<dbReference type="OrthoDB" id="9812372at2"/>
<evidence type="ECO:0000256" key="1">
    <source>
        <dbReference type="ARBA" id="ARBA00004382"/>
    </source>
</evidence>
<dbReference type="Gene3D" id="3.10.50.40">
    <property type="match status" value="1"/>
</dbReference>
<keyword evidence="2" id="KW-1003">Cell membrane</keyword>
<dbReference type="Pfam" id="PF13624">
    <property type="entry name" value="SurA_N_3"/>
    <property type="match status" value="1"/>
</dbReference>
<reference evidence="15" key="2">
    <citation type="submission" date="2009-09" db="EMBL/GenBank/DDBJ databases">
        <title>Complete sequence of chromosome of Candidatus Accumulibacter phosphatis clade IIA str. UW-1.</title>
        <authorList>
            <consortium name="US DOE Joint Genome Institute"/>
            <person name="Martin H.G."/>
            <person name="Ivanova N."/>
            <person name="Kunin V."/>
            <person name="Warnecke F."/>
            <person name="Barry K."/>
            <person name="He S."/>
            <person name="Salamov A."/>
            <person name="Szeto E."/>
            <person name="Dalin E."/>
            <person name="Pangilinan J.L."/>
            <person name="Lapidus A."/>
            <person name="Lowry S."/>
            <person name="Kyrpides N.C."/>
            <person name="McMahon K.D."/>
            <person name="Hugenholtz P."/>
        </authorList>
    </citation>
    <scope>NUCLEOTIDE SEQUENCE [LARGE SCALE GENOMIC DNA]</scope>
    <source>
        <strain evidence="15">UW-1</strain>
    </source>
</reference>
<evidence type="ECO:0000256" key="9">
    <source>
        <dbReference type="ARBA" id="ARBA00038408"/>
    </source>
</evidence>
<name>C7RPX8_ACCRE</name>
<evidence type="ECO:0000256" key="5">
    <source>
        <dbReference type="ARBA" id="ARBA00022989"/>
    </source>
</evidence>
<proteinExistence type="inferred from homology"/>
<evidence type="ECO:0000256" key="8">
    <source>
        <dbReference type="ARBA" id="ARBA00023235"/>
    </source>
</evidence>
<protein>
    <recommendedName>
        <fullName evidence="10">Periplasmic chaperone PpiD</fullName>
    </recommendedName>
    <alternativeName>
        <fullName evidence="11">Periplasmic folding chaperone</fullName>
    </alternativeName>
</protein>
<evidence type="ECO:0000256" key="12">
    <source>
        <dbReference type="PROSITE-ProRule" id="PRU00278"/>
    </source>
</evidence>
<dbReference type="InterPro" id="IPR027304">
    <property type="entry name" value="Trigger_fact/SurA_dom_sf"/>
</dbReference>
<dbReference type="GO" id="GO:0005886">
    <property type="term" value="C:plasma membrane"/>
    <property type="evidence" value="ECO:0007669"/>
    <property type="project" value="UniProtKB-SubCell"/>
</dbReference>
<reference evidence="15" key="1">
    <citation type="submission" date="2009-08" db="EMBL/GenBank/DDBJ databases">
        <authorList>
            <consortium name="US DOE Joint Genome Institute"/>
            <person name="Lucas S."/>
            <person name="Copeland A."/>
            <person name="Lapidus A."/>
            <person name="Glavina del Rio T."/>
            <person name="Dalin E."/>
            <person name="Tice H."/>
            <person name="Bruce D."/>
            <person name="Barry K."/>
            <person name="Pitluck S."/>
            <person name="Lowry S."/>
            <person name="Larimer F."/>
            <person name="Land M."/>
            <person name="Hauser L."/>
            <person name="Kyrpides N."/>
            <person name="Ivanova N."/>
            <person name="McMahon K.D."/>
            <person name="Hugenholtz P."/>
        </authorList>
    </citation>
    <scope>NUCLEOTIDE SEQUENCE</scope>
    <source>
        <strain evidence="15">UW-1</strain>
    </source>
</reference>
<dbReference type="PROSITE" id="PS50198">
    <property type="entry name" value="PPIC_PPIASE_2"/>
    <property type="match status" value="1"/>
</dbReference>
<dbReference type="SUPFAM" id="SSF109998">
    <property type="entry name" value="Triger factor/SurA peptide-binding domain-like"/>
    <property type="match status" value="1"/>
</dbReference>